<feature type="domain" description="tRNase Z endonuclease" evidence="13">
    <location>
        <begin position="6"/>
        <end position="68"/>
    </location>
</feature>
<dbReference type="EC" id="3.1.26.11" evidence="4"/>
<feature type="domain" description="Metallo-beta-lactamase" evidence="12">
    <location>
        <begin position="596"/>
        <end position="805"/>
    </location>
</feature>
<keyword evidence="15" id="KW-1185">Reference proteome</keyword>
<evidence type="ECO:0000256" key="9">
    <source>
        <dbReference type="ARBA" id="ARBA00022801"/>
    </source>
</evidence>
<evidence type="ECO:0000256" key="7">
    <source>
        <dbReference type="ARBA" id="ARBA00022723"/>
    </source>
</evidence>
<feature type="region of interest" description="Disordered" evidence="11">
    <location>
        <begin position="196"/>
        <end position="232"/>
    </location>
</feature>
<dbReference type="CDD" id="cd07718">
    <property type="entry name" value="RNaseZ_ELAC1_ELAC2-C-term-like_MBL-fold"/>
    <property type="match status" value="1"/>
</dbReference>
<dbReference type="SUPFAM" id="SSF56281">
    <property type="entry name" value="Metallo-hydrolase/oxidoreductase"/>
    <property type="match status" value="1"/>
</dbReference>
<dbReference type="GO" id="GO:0005739">
    <property type="term" value="C:mitochondrion"/>
    <property type="evidence" value="ECO:0007669"/>
    <property type="project" value="TreeGrafter"/>
</dbReference>
<dbReference type="OrthoDB" id="527344at2759"/>
<dbReference type="Gene3D" id="3.60.15.10">
    <property type="entry name" value="Ribonuclease Z/Hydroxyacylglutathione hydrolase-like"/>
    <property type="match status" value="2"/>
</dbReference>
<evidence type="ECO:0000256" key="2">
    <source>
        <dbReference type="ARBA" id="ARBA00001947"/>
    </source>
</evidence>
<dbReference type="EMBL" id="ML119060">
    <property type="protein sequence ID" value="ROT36059.1"/>
    <property type="molecule type" value="Genomic_DNA"/>
</dbReference>
<dbReference type="GO" id="GO:1990180">
    <property type="term" value="P:mitochondrial tRNA 3'-end processing"/>
    <property type="evidence" value="ECO:0007669"/>
    <property type="project" value="TreeGrafter"/>
</dbReference>
<comment type="similarity">
    <text evidence="3">Belongs to the RNase Z family.</text>
</comment>
<dbReference type="InterPro" id="IPR027794">
    <property type="entry name" value="tRNase_Z_dom"/>
</dbReference>
<dbReference type="InterPro" id="IPR036866">
    <property type="entry name" value="RibonucZ/Hydroxyglut_hydro"/>
</dbReference>
<name>A0A3N2PNI8_SODAK</name>
<dbReference type="AlphaFoldDB" id="A0A3N2PNI8"/>
<dbReference type="STRING" id="1314773.A0A3N2PNI8"/>
<gene>
    <name evidence="14" type="ORF">SODALDRAFT_328447</name>
</gene>
<sequence>MSSFVQIITAPTADTQGAGLLLHFDHRRYFFGNLAQGTQRAFTQRGVSMTKLEKLFLSGPVTWQNVGGLMGMMLTVADALASTNSQTEAQNKIRRETGKAQLSLVERELEVFGAKNLAYTVATARHFIFRTGMPIRAVDFDVDPRIASPEVDPEKPDWEDDSVRVWYVPVAVAAAAVAGNGMPLSSRKKRSFDMMTESENGGVGTGAGAASTADGPAPTEDRQPAADNAAADDDAAYVRQVIDSMFNSDWRPDSFVESKLHDVELPATVFVRNEGGGIQRYKGPLPDKDPDAPNIDVLVRQPWPGVRFGTLPPTSRSSTSLCYVVKNKGRRGKFNPKVAKELGVAVQDFKLLTAGQAVKGKDGIDVTPDMVLEAPIKGSGFALFEIPSRDYVQHFVDRPEWRSEGLMDQVHVLYWVLGESVFDDPAIQSFIRERPGVRHVVMAPDVSPNMLAFESYAALLTTLRRIDPDRFPIPKFNNKFRDVASTTTAAAGSPPVEVGRTGMRAKYLPTFQVVDSEVVPFPRLEEALNLDDEIVSLAREAKRKVADPAFSAEVERAEQDMPNRDAEVIPLGTGSALPSKYRNVSATLLRVPGVGNYLLDAGENTLGQLRRMFGDEECRRVVADLRLILVSHMHADHHLGIASVIGEWHRLTSSSSSSQGQGTTADRTLGVCSPAQMQQWLREYSQVEDIGLPRLRFSTNGRPATAEALAAGGLKRVDTVFVEHCQGATAAVLTWPSGLKVAYSGDCRPSDKFAAVGRGATLLVHECTFDDDKVEDAKDKKHSTMGEALGIAEKMGARRVLLTHFSQRYAKFPLLDPREVVTEEDTVDGEGEAAATATAAATAKKVKVKDQVVLLAFDQMRVKLGEFRHAAAFLPALRLFFDKQGE</sequence>
<evidence type="ECO:0000256" key="8">
    <source>
        <dbReference type="ARBA" id="ARBA00022759"/>
    </source>
</evidence>
<comment type="cofactor">
    <cofactor evidence="2">
        <name>Zn(2+)</name>
        <dbReference type="ChEBI" id="CHEBI:29105"/>
    </cofactor>
</comment>
<feature type="compositionally biased region" description="Low complexity" evidence="11">
    <location>
        <begin position="208"/>
        <end position="218"/>
    </location>
</feature>
<keyword evidence="5" id="KW-0819">tRNA processing</keyword>
<comment type="catalytic activity">
    <reaction evidence="1">
        <text>Endonucleolytic cleavage of RNA, removing extra 3' nucleotides from tRNA precursor, generating 3' termini of tRNAs. A 3'-hydroxy group is left at the tRNA terminus and a 5'-phosphoryl group is left at the trailer molecule.</text>
        <dbReference type="EC" id="3.1.26.11"/>
    </reaction>
</comment>
<evidence type="ECO:0000259" key="13">
    <source>
        <dbReference type="Pfam" id="PF13691"/>
    </source>
</evidence>
<evidence type="ECO:0000256" key="1">
    <source>
        <dbReference type="ARBA" id="ARBA00000402"/>
    </source>
</evidence>
<keyword evidence="6" id="KW-0540">Nuclease</keyword>
<keyword evidence="9" id="KW-0378">Hydrolase</keyword>
<reference evidence="14 15" key="1">
    <citation type="journal article" date="2018" name="Mol. Ecol.">
        <title>The obligate alkalophilic soda-lake fungus Sodiomyces alkalinus has shifted to a protein diet.</title>
        <authorList>
            <person name="Grum-Grzhimaylo A.A."/>
            <person name="Falkoski D.L."/>
            <person name="van den Heuvel J."/>
            <person name="Valero-Jimenez C.A."/>
            <person name="Min B."/>
            <person name="Choi I.G."/>
            <person name="Lipzen A."/>
            <person name="Daum C.G."/>
            <person name="Aanen D.K."/>
            <person name="Tsang A."/>
            <person name="Henrissat B."/>
            <person name="Bilanenko E.N."/>
            <person name="de Vries R.P."/>
            <person name="van Kan J.A.L."/>
            <person name="Grigoriev I.V."/>
            <person name="Debets A.J.M."/>
        </authorList>
    </citation>
    <scope>NUCLEOTIDE SEQUENCE [LARGE SCALE GENOMIC DNA]</scope>
    <source>
        <strain evidence="14 15">F11</strain>
    </source>
</reference>
<dbReference type="InterPro" id="IPR047151">
    <property type="entry name" value="RNZ2-like"/>
</dbReference>
<dbReference type="GO" id="GO:0046872">
    <property type="term" value="F:metal ion binding"/>
    <property type="evidence" value="ECO:0007669"/>
    <property type="project" value="UniProtKB-KW"/>
</dbReference>
<evidence type="ECO:0000256" key="5">
    <source>
        <dbReference type="ARBA" id="ARBA00022694"/>
    </source>
</evidence>
<keyword evidence="7" id="KW-0479">Metal-binding</keyword>
<dbReference type="InterPro" id="IPR001279">
    <property type="entry name" value="Metallo-B-lactamas"/>
</dbReference>
<dbReference type="Proteomes" id="UP000272025">
    <property type="component" value="Unassembled WGS sequence"/>
</dbReference>
<accession>A0A3N2PNI8</accession>
<organism evidence="14 15">
    <name type="scientific">Sodiomyces alkalinus (strain CBS 110278 / VKM F-3762 / F11)</name>
    <name type="common">Alkaliphilic filamentous fungus</name>
    <dbReference type="NCBI Taxonomy" id="1314773"/>
    <lineage>
        <taxon>Eukaryota</taxon>
        <taxon>Fungi</taxon>
        <taxon>Dikarya</taxon>
        <taxon>Ascomycota</taxon>
        <taxon>Pezizomycotina</taxon>
        <taxon>Sordariomycetes</taxon>
        <taxon>Hypocreomycetidae</taxon>
        <taxon>Glomerellales</taxon>
        <taxon>Plectosphaerellaceae</taxon>
        <taxon>Sodiomyces</taxon>
    </lineage>
</organism>
<dbReference type="GO" id="GO:0042781">
    <property type="term" value="F:3'-tRNA processing endoribonuclease activity"/>
    <property type="evidence" value="ECO:0007669"/>
    <property type="project" value="UniProtKB-EC"/>
</dbReference>
<dbReference type="PANTHER" id="PTHR12553:SF49">
    <property type="entry name" value="ZINC PHOSPHODIESTERASE ELAC PROTEIN 2"/>
    <property type="match status" value="1"/>
</dbReference>
<dbReference type="RefSeq" id="XP_028463865.1">
    <property type="nucleotide sequence ID" value="XM_028610696.1"/>
</dbReference>
<keyword evidence="8" id="KW-0255">Endonuclease</keyword>
<dbReference type="Pfam" id="PF13691">
    <property type="entry name" value="Lactamase_B_4"/>
    <property type="match status" value="1"/>
</dbReference>
<evidence type="ECO:0000256" key="6">
    <source>
        <dbReference type="ARBA" id="ARBA00022722"/>
    </source>
</evidence>
<dbReference type="GeneID" id="39579174"/>
<evidence type="ECO:0000256" key="3">
    <source>
        <dbReference type="ARBA" id="ARBA00007823"/>
    </source>
</evidence>
<dbReference type="PANTHER" id="PTHR12553">
    <property type="entry name" value="ZINC PHOSPHODIESTERASE ELAC PROTEIN 2"/>
    <property type="match status" value="1"/>
</dbReference>
<dbReference type="Pfam" id="PF12706">
    <property type="entry name" value="Lactamase_B_2"/>
    <property type="match status" value="1"/>
</dbReference>
<keyword evidence="10" id="KW-0862">Zinc</keyword>
<evidence type="ECO:0000256" key="10">
    <source>
        <dbReference type="ARBA" id="ARBA00022833"/>
    </source>
</evidence>
<protein>
    <recommendedName>
        <fullName evidence="4">ribonuclease Z</fullName>
        <ecNumber evidence="4">3.1.26.11</ecNumber>
    </recommendedName>
</protein>
<evidence type="ECO:0000313" key="15">
    <source>
        <dbReference type="Proteomes" id="UP000272025"/>
    </source>
</evidence>
<evidence type="ECO:0000256" key="11">
    <source>
        <dbReference type="SAM" id="MobiDB-lite"/>
    </source>
</evidence>
<proteinExistence type="inferred from homology"/>
<evidence type="ECO:0000259" key="12">
    <source>
        <dbReference type="Pfam" id="PF12706"/>
    </source>
</evidence>
<evidence type="ECO:0000256" key="4">
    <source>
        <dbReference type="ARBA" id="ARBA00012477"/>
    </source>
</evidence>
<evidence type="ECO:0000313" key="14">
    <source>
        <dbReference type="EMBL" id="ROT36059.1"/>
    </source>
</evidence>